<sequence length="479" mass="52963">MTWLSSLKKLTSSKDDDFQLIIVIQTDAVYLSELSHSEKAPELFPIAHGNWESALKESLSTKSVKGKACVVLGAQHYQSYQLDKPQLPKEEWPVALPFLLKDLITEKFSDIVADGSLMPDGQKVQAYVMAKRTLQTLLEVSAANDIDVTRVITEDEVWGHSPTEQQSFLLLRRCINDGYKLAAYVDGAPVFNRSLRGIVAPITGENGTSLMYDSLALDIQRSADYLAASMPQSSFRQLLVCCDEDNIEELMARLQDSVNPKISALSEPHLPCGIELCKTVAGLTSFSINLYPEHLRPKQELLNLNKVVALWVLTVVAIVGLTYLEKTQTADLQQKLVSVKSQSELLSREKSSLQQRLASHTPTQSKVNAAKRIEQDIEAKRSSLEAVGKFDDSQKVGYSGIMVALSEQARNDISLQHIVITSTRLDLSGIASEPASVPSWVNQFKEELALVGRTFESLNIGRDEDNVVTFELKAKAGVK</sequence>
<dbReference type="RefSeq" id="WP_141346908.1">
    <property type="nucleotide sequence ID" value="NZ_BJLF01000020.1"/>
</dbReference>
<dbReference type="PIRSF" id="PIRSF028153">
    <property type="entry name" value="MSHA_biogenesis_protein_MshI"/>
    <property type="match status" value="1"/>
</dbReference>
<accession>A0A4Y3I0G4</accession>
<dbReference type="Proteomes" id="UP000318717">
    <property type="component" value="Unassembled WGS sequence"/>
</dbReference>
<dbReference type="InterPro" id="IPR043129">
    <property type="entry name" value="ATPase_NBD"/>
</dbReference>
<evidence type="ECO:0000313" key="2">
    <source>
        <dbReference type="Proteomes" id="UP000318717"/>
    </source>
</evidence>
<organism evidence="1 2">
    <name type="scientific">Vibrio inusitatus NBRC 102082</name>
    <dbReference type="NCBI Taxonomy" id="1219070"/>
    <lineage>
        <taxon>Bacteria</taxon>
        <taxon>Pseudomonadati</taxon>
        <taxon>Pseudomonadota</taxon>
        <taxon>Gammaproteobacteria</taxon>
        <taxon>Vibrionales</taxon>
        <taxon>Vibrionaceae</taxon>
        <taxon>Vibrio</taxon>
    </lineage>
</organism>
<evidence type="ECO:0000313" key="1">
    <source>
        <dbReference type="EMBL" id="GEA52470.1"/>
    </source>
</evidence>
<name>A0A4Y3I0G4_9VIBR</name>
<keyword evidence="2" id="KW-1185">Reference proteome</keyword>
<dbReference type="SUPFAM" id="SSF53067">
    <property type="entry name" value="Actin-like ATPase domain"/>
    <property type="match status" value="1"/>
</dbReference>
<protein>
    <submittedName>
        <fullName evidence="1">MSHA biogenesis protein MshI</fullName>
    </submittedName>
</protein>
<gene>
    <name evidence="1" type="ORF">VIN01S_32740</name>
</gene>
<reference evidence="1 2" key="1">
    <citation type="submission" date="2019-06" db="EMBL/GenBank/DDBJ databases">
        <title>Whole genome shotgun sequence of Vibrio inusitatus NBRC 102082.</title>
        <authorList>
            <person name="Hosoyama A."/>
            <person name="Uohara A."/>
            <person name="Ohji S."/>
            <person name="Ichikawa N."/>
        </authorList>
    </citation>
    <scope>NUCLEOTIDE SEQUENCE [LARGE SCALE GENOMIC DNA]</scope>
    <source>
        <strain evidence="1 2">NBRC 102082</strain>
    </source>
</reference>
<dbReference type="OrthoDB" id="5296002at2"/>
<comment type="caution">
    <text evidence="1">The sequence shown here is derived from an EMBL/GenBank/DDBJ whole genome shotgun (WGS) entry which is preliminary data.</text>
</comment>
<dbReference type="Gene3D" id="3.30.420.380">
    <property type="match status" value="1"/>
</dbReference>
<proteinExistence type="predicted"/>
<dbReference type="AlphaFoldDB" id="A0A4Y3I0G4"/>
<dbReference type="EMBL" id="BJLF01000020">
    <property type="protein sequence ID" value="GEA52470.1"/>
    <property type="molecule type" value="Genomic_DNA"/>
</dbReference>
<dbReference type="InterPro" id="IPR016871">
    <property type="entry name" value="MSHA_biogenesis_MshI"/>
</dbReference>